<keyword evidence="8" id="KW-1185">Reference proteome</keyword>
<evidence type="ECO:0000256" key="1">
    <source>
        <dbReference type="ARBA" id="ARBA00004167"/>
    </source>
</evidence>
<organism evidence="7 8">
    <name type="scientific">Dysgonomonas hofstadii</name>
    <dbReference type="NCBI Taxonomy" id="637886"/>
    <lineage>
        <taxon>Bacteria</taxon>
        <taxon>Pseudomonadati</taxon>
        <taxon>Bacteroidota</taxon>
        <taxon>Bacteroidia</taxon>
        <taxon>Bacteroidales</taxon>
        <taxon>Dysgonomonadaceae</taxon>
        <taxon>Dysgonomonas</taxon>
    </lineage>
</organism>
<feature type="region of interest" description="Disordered" evidence="5">
    <location>
        <begin position="163"/>
        <end position="194"/>
    </location>
</feature>
<dbReference type="Gene3D" id="3.30.1150.10">
    <property type="match status" value="1"/>
</dbReference>
<dbReference type="NCBIfam" id="TIGR01352">
    <property type="entry name" value="tonB_Cterm"/>
    <property type="match status" value="1"/>
</dbReference>
<keyword evidence="2 6" id="KW-0812">Transmembrane</keyword>
<keyword evidence="3 6" id="KW-1133">Transmembrane helix</keyword>
<evidence type="ECO:0000313" key="8">
    <source>
        <dbReference type="Proteomes" id="UP000555103"/>
    </source>
</evidence>
<evidence type="ECO:0000256" key="4">
    <source>
        <dbReference type="ARBA" id="ARBA00023136"/>
    </source>
</evidence>
<reference evidence="7 8" key="1">
    <citation type="submission" date="2020-08" db="EMBL/GenBank/DDBJ databases">
        <title>Genomic Encyclopedia of Type Strains, Phase IV (KMG-IV): sequencing the most valuable type-strain genomes for metagenomic binning, comparative biology and taxonomic classification.</title>
        <authorList>
            <person name="Goeker M."/>
        </authorList>
    </citation>
    <scope>NUCLEOTIDE SEQUENCE [LARGE SCALE GENOMIC DNA]</scope>
    <source>
        <strain evidence="7 8">DSM 104969</strain>
    </source>
</reference>
<gene>
    <name evidence="7" type="ORF">GGR21_004096</name>
</gene>
<protein>
    <submittedName>
        <fullName evidence="7">TonB family protein</fullName>
    </submittedName>
</protein>
<keyword evidence="4 6" id="KW-0472">Membrane</keyword>
<dbReference type="GO" id="GO:0016020">
    <property type="term" value="C:membrane"/>
    <property type="evidence" value="ECO:0007669"/>
    <property type="project" value="UniProtKB-SubCell"/>
</dbReference>
<dbReference type="EMBL" id="JACIEP010000024">
    <property type="protein sequence ID" value="MBB4038167.1"/>
    <property type="molecule type" value="Genomic_DNA"/>
</dbReference>
<comment type="subcellular location">
    <subcellularLocation>
        <location evidence="1">Membrane</location>
        <topology evidence="1">Single-pass membrane protein</topology>
    </subcellularLocation>
</comment>
<dbReference type="RefSeq" id="WP_183308976.1">
    <property type="nucleotide sequence ID" value="NZ_JACIEP010000024.1"/>
</dbReference>
<proteinExistence type="predicted"/>
<feature type="transmembrane region" description="Helical" evidence="6">
    <location>
        <begin position="9"/>
        <end position="28"/>
    </location>
</feature>
<evidence type="ECO:0000313" key="7">
    <source>
        <dbReference type="EMBL" id="MBB4038167.1"/>
    </source>
</evidence>
<accession>A0A840CPZ5</accession>
<feature type="compositionally biased region" description="Polar residues" evidence="5">
    <location>
        <begin position="69"/>
        <end position="80"/>
    </location>
</feature>
<evidence type="ECO:0000256" key="5">
    <source>
        <dbReference type="SAM" id="MobiDB-lite"/>
    </source>
</evidence>
<dbReference type="AlphaFoldDB" id="A0A840CPZ5"/>
<feature type="compositionally biased region" description="Low complexity" evidence="5">
    <location>
        <begin position="177"/>
        <end position="187"/>
    </location>
</feature>
<comment type="caution">
    <text evidence="7">The sequence shown here is derived from an EMBL/GenBank/DDBJ whole genome shotgun (WGS) entry which is preliminary data.</text>
</comment>
<evidence type="ECO:0000256" key="2">
    <source>
        <dbReference type="ARBA" id="ARBA00022692"/>
    </source>
</evidence>
<dbReference type="InterPro" id="IPR006260">
    <property type="entry name" value="TonB/TolA_C"/>
</dbReference>
<sequence length="288" mass="30618">MEEQKDRMISIGATIGFHLLVVLALLLYTMDLTPITRQAEDLGGVPVMFGNVADAFGHDEPFGRGSGETVGTQENTSPNVSEDPLPMMENTVKEVQPSVSNTNTAPVTQDLEETVAIKEAKRKAEEKKEQEAAEKRQKAEADRIAKLEAEKKGQINNQMAGLFGNGTGSGSRGETEGTGTQGVTTGNASHGKTSGIGGWGSFDLGGRSLGSGGLVKPNYSVDDYGTVVVDILVNAKGEVVEATIGKGTNTPNTNLRNEAIRAAKRTRFNEVSSVTNQKGKITYKFNLN</sequence>
<dbReference type="Proteomes" id="UP000555103">
    <property type="component" value="Unassembled WGS sequence"/>
</dbReference>
<feature type="region of interest" description="Disordered" evidence="5">
    <location>
        <begin position="120"/>
        <end position="139"/>
    </location>
</feature>
<feature type="region of interest" description="Disordered" evidence="5">
    <location>
        <begin position="59"/>
        <end position="85"/>
    </location>
</feature>
<evidence type="ECO:0000256" key="6">
    <source>
        <dbReference type="SAM" id="Phobius"/>
    </source>
</evidence>
<evidence type="ECO:0000256" key="3">
    <source>
        <dbReference type="ARBA" id="ARBA00022989"/>
    </source>
</evidence>
<name>A0A840CPZ5_9BACT</name>